<keyword evidence="1" id="KW-0378">Hydrolase</keyword>
<dbReference type="AlphaFoldDB" id="A0A0C2XNB6"/>
<keyword evidence="2" id="KW-0812">Transmembrane</keyword>
<evidence type="ECO:0000313" key="4">
    <source>
        <dbReference type="EMBL" id="KIL71061.1"/>
    </source>
</evidence>
<dbReference type="HOGENOM" id="CLU_019364_1_0_1"/>
<sequence length="410" mass="45647">MSFAFRNQPLKGLYLTYQALIILFFLLPWWIIRSLFRSWRPRPSWGIKRAVIVNFIRHFIYIGTQTGPLFRTPDYHNIERDVGDYGVWVKAAPELVKGELEAFATAASVKPCTLPGYWVHKRGSDIKIASPPVLGEKVLYRLHGGGYTGFSAHPSDLSATIVHDLPKFADVIRRVFSIEYRLSSTKPFPVANPFPAALIDALAGYNYLVHDVGFSPSDIIVFGDSAGGNLALALTRHLVEHKVDHMPAPPGALVLVSPWCDLSGSHDNPGGTFDRFKNVDYLLIRGADTYHQVAFLGPHGFEAAKNKYISPSYKSLTIDFKGFPRTFIAAGGSEMFLDEIKTLRARMAGDLGEGDGLSEGEGKVKYFEEPDAIHDYPLANWHEPEKTRTLKEIARWIDVAASPVDQSLES</sequence>
<reference evidence="4 5" key="1">
    <citation type="submission" date="2014-04" db="EMBL/GenBank/DDBJ databases">
        <title>Evolutionary Origins and Diversification of the Mycorrhizal Mutualists.</title>
        <authorList>
            <consortium name="DOE Joint Genome Institute"/>
            <consortium name="Mycorrhizal Genomics Consortium"/>
            <person name="Kohler A."/>
            <person name="Kuo A."/>
            <person name="Nagy L.G."/>
            <person name="Floudas D."/>
            <person name="Copeland A."/>
            <person name="Barry K.W."/>
            <person name="Cichocki N."/>
            <person name="Veneault-Fourrey C."/>
            <person name="LaButti K."/>
            <person name="Lindquist E.A."/>
            <person name="Lipzen A."/>
            <person name="Lundell T."/>
            <person name="Morin E."/>
            <person name="Murat C."/>
            <person name="Riley R."/>
            <person name="Ohm R."/>
            <person name="Sun H."/>
            <person name="Tunlid A."/>
            <person name="Henrissat B."/>
            <person name="Grigoriev I.V."/>
            <person name="Hibbett D.S."/>
            <person name="Martin F."/>
        </authorList>
    </citation>
    <scope>NUCLEOTIDE SEQUENCE [LARGE SCALE GENOMIC DNA]</scope>
    <source>
        <strain evidence="4 5">Koide BX008</strain>
    </source>
</reference>
<dbReference type="SUPFAM" id="SSF53474">
    <property type="entry name" value="alpha/beta-Hydrolases"/>
    <property type="match status" value="1"/>
</dbReference>
<dbReference type="Gene3D" id="3.40.50.1820">
    <property type="entry name" value="alpha/beta hydrolase"/>
    <property type="match status" value="1"/>
</dbReference>
<organism evidence="4 5">
    <name type="scientific">Amanita muscaria (strain Koide BX008)</name>
    <dbReference type="NCBI Taxonomy" id="946122"/>
    <lineage>
        <taxon>Eukaryota</taxon>
        <taxon>Fungi</taxon>
        <taxon>Dikarya</taxon>
        <taxon>Basidiomycota</taxon>
        <taxon>Agaricomycotina</taxon>
        <taxon>Agaricomycetes</taxon>
        <taxon>Agaricomycetidae</taxon>
        <taxon>Agaricales</taxon>
        <taxon>Pluteineae</taxon>
        <taxon>Amanitaceae</taxon>
        <taxon>Amanita</taxon>
    </lineage>
</organism>
<keyword evidence="2" id="KW-1133">Transmembrane helix</keyword>
<proteinExistence type="predicted"/>
<keyword evidence="2" id="KW-0472">Membrane</keyword>
<dbReference type="InParanoid" id="A0A0C2XNB6"/>
<dbReference type="OrthoDB" id="2152029at2759"/>
<protein>
    <recommendedName>
        <fullName evidence="3">Alpha/beta hydrolase fold-3 domain-containing protein</fullName>
    </recommendedName>
</protein>
<accession>A0A0C2XNB6</accession>
<gene>
    <name evidence="4" type="ORF">M378DRAFT_156010</name>
</gene>
<dbReference type="InterPro" id="IPR029058">
    <property type="entry name" value="AB_hydrolase_fold"/>
</dbReference>
<evidence type="ECO:0000256" key="2">
    <source>
        <dbReference type="SAM" id="Phobius"/>
    </source>
</evidence>
<evidence type="ECO:0000256" key="1">
    <source>
        <dbReference type="ARBA" id="ARBA00022801"/>
    </source>
</evidence>
<dbReference type="GO" id="GO:0016787">
    <property type="term" value="F:hydrolase activity"/>
    <property type="evidence" value="ECO:0007669"/>
    <property type="project" value="UniProtKB-KW"/>
</dbReference>
<name>A0A0C2XNB6_AMAMK</name>
<evidence type="ECO:0000259" key="3">
    <source>
        <dbReference type="Pfam" id="PF07859"/>
    </source>
</evidence>
<evidence type="ECO:0000313" key="5">
    <source>
        <dbReference type="Proteomes" id="UP000054549"/>
    </source>
</evidence>
<feature type="transmembrane region" description="Helical" evidence="2">
    <location>
        <begin position="12"/>
        <end position="32"/>
    </location>
</feature>
<dbReference type="PANTHER" id="PTHR48081">
    <property type="entry name" value="AB HYDROLASE SUPERFAMILY PROTEIN C4A8.06C"/>
    <property type="match status" value="1"/>
</dbReference>
<dbReference type="Proteomes" id="UP000054549">
    <property type="component" value="Unassembled WGS sequence"/>
</dbReference>
<keyword evidence="5" id="KW-1185">Reference proteome</keyword>
<dbReference type="InterPro" id="IPR013094">
    <property type="entry name" value="AB_hydrolase_3"/>
</dbReference>
<dbReference type="InterPro" id="IPR050300">
    <property type="entry name" value="GDXG_lipolytic_enzyme"/>
</dbReference>
<dbReference type="STRING" id="946122.A0A0C2XNB6"/>
<dbReference type="Pfam" id="PF07859">
    <property type="entry name" value="Abhydrolase_3"/>
    <property type="match status" value="1"/>
</dbReference>
<feature type="domain" description="Alpha/beta hydrolase fold-3" evidence="3">
    <location>
        <begin position="142"/>
        <end position="348"/>
    </location>
</feature>
<dbReference type="EMBL" id="KN818223">
    <property type="protein sequence ID" value="KIL71061.1"/>
    <property type="molecule type" value="Genomic_DNA"/>
</dbReference>
<dbReference type="PANTHER" id="PTHR48081:SF26">
    <property type="entry name" value="ALPHA_BETA HYDROLASE FOLD-3 DOMAIN-CONTAINING PROTEIN"/>
    <property type="match status" value="1"/>
</dbReference>